<reference evidence="1" key="2">
    <citation type="submission" date="2020-06" db="EMBL/GenBank/DDBJ databases">
        <title>Helianthus annuus Genome sequencing and assembly Release 2.</title>
        <authorList>
            <person name="Gouzy J."/>
            <person name="Langlade N."/>
            <person name="Munos S."/>
        </authorList>
    </citation>
    <scope>NUCLEOTIDE SEQUENCE</scope>
    <source>
        <tissue evidence="1">Leaves</tissue>
    </source>
</reference>
<dbReference type="EMBL" id="MNCJ02000317">
    <property type="protein sequence ID" value="KAF5818958.1"/>
    <property type="molecule type" value="Genomic_DNA"/>
</dbReference>
<accession>A0A9K3JQ46</accession>
<keyword evidence="2" id="KW-1185">Reference proteome</keyword>
<reference evidence="1" key="1">
    <citation type="journal article" date="2017" name="Nature">
        <title>The sunflower genome provides insights into oil metabolism, flowering and Asterid evolution.</title>
        <authorList>
            <person name="Badouin H."/>
            <person name="Gouzy J."/>
            <person name="Grassa C.J."/>
            <person name="Murat F."/>
            <person name="Staton S.E."/>
            <person name="Cottret L."/>
            <person name="Lelandais-Briere C."/>
            <person name="Owens G.L."/>
            <person name="Carrere S."/>
            <person name="Mayjonade B."/>
            <person name="Legrand L."/>
            <person name="Gill N."/>
            <person name="Kane N.C."/>
            <person name="Bowers J.E."/>
            <person name="Hubner S."/>
            <person name="Bellec A."/>
            <person name="Berard A."/>
            <person name="Berges H."/>
            <person name="Blanchet N."/>
            <person name="Boniface M.C."/>
            <person name="Brunel D."/>
            <person name="Catrice O."/>
            <person name="Chaidir N."/>
            <person name="Claudel C."/>
            <person name="Donnadieu C."/>
            <person name="Faraut T."/>
            <person name="Fievet G."/>
            <person name="Helmstetter N."/>
            <person name="King M."/>
            <person name="Knapp S.J."/>
            <person name="Lai Z."/>
            <person name="Le Paslier M.C."/>
            <person name="Lippi Y."/>
            <person name="Lorenzon L."/>
            <person name="Mandel J.R."/>
            <person name="Marage G."/>
            <person name="Marchand G."/>
            <person name="Marquand E."/>
            <person name="Bret-Mestries E."/>
            <person name="Morien E."/>
            <person name="Nambeesan S."/>
            <person name="Nguyen T."/>
            <person name="Pegot-Espagnet P."/>
            <person name="Pouilly N."/>
            <person name="Raftis F."/>
            <person name="Sallet E."/>
            <person name="Schiex T."/>
            <person name="Thomas J."/>
            <person name="Vandecasteele C."/>
            <person name="Vares D."/>
            <person name="Vear F."/>
            <person name="Vautrin S."/>
            <person name="Crespi M."/>
            <person name="Mangin B."/>
            <person name="Burke J.M."/>
            <person name="Salse J."/>
            <person name="Munos S."/>
            <person name="Vincourt P."/>
            <person name="Rieseberg L.H."/>
            <person name="Langlade N.B."/>
        </authorList>
    </citation>
    <scope>NUCLEOTIDE SEQUENCE</scope>
    <source>
        <tissue evidence="1">Leaves</tissue>
    </source>
</reference>
<dbReference type="AlphaFoldDB" id="A0A9K3JQ46"/>
<evidence type="ECO:0000313" key="2">
    <source>
        <dbReference type="Proteomes" id="UP000215914"/>
    </source>
</evidence>
<gene>
    <name evidence="1" type="ORF">HanXRQr2_Chr02g0072181</name>
</gene>
<dbReference type="Gramene" id="mRNA:HanXRQr2_Chr02g0072181">
    <property type="protein sequence ID" value="mRNA:HanXRQr2_Chr02g0072181"/>
    <property type="gene ID" value="HanXRQr2_Chr02g0072181"/>
</dbReference>
<proteinExistence type="predicted"/>
<sequence length="45" mass="5007">MVGRDDDDDDGGDDAGNDDVAVLMFGVQWFGMVEEWFEDLHVEAS</sequence>
<dbReference type="Proteomes" id="UP000215914">
    <property type="component" value="Unassembled WGS sequence"/>
</dbReference>
<organism evidence="1 2">
    <name type="scientific">Helianthus annuus</name>
    <name type="common">Common sunflower</name>
    <dbReference type="NCBI Taxonomy" id="4232"/>
    <lineage>
        <taxon>Eukaryota</taxon>
        <taxon>Viridiplantae</taxon>
        <taxon>Streptophyta</taxon>
        <taxon>Embryophyta</taxon>
        <taxon>Tracheophyta</taxon>
        <taxon>Spermatophyta</taxon>
        <taxon>Magnoliopsida</taxon>
        <taxon>eudicotyledons</taxon>
        <taxon>Gunneridae</taxon>
        <taxon>Pentapetalae</taxon>
        <taxon>asterids</taxon>
        <taxon>campanulids</taxon>
        <taxon>Asterales</taxon>
        <taxon>Asteraceae</taxon>
        <taxon>Asteroideae</taxon>
        <taxon>Heliantheae alliance</taxon>
        <taxon>Heliantheae</taxon>
        <taxon>Helianthus</taxon>
    </lineage>
</organism>
<name>A0A9K3JQ46_HELAN</name>
<protein>
    <submittedName>
        <fullName evidence="1">Uncharacterized protein</fullName>
    </submittedName>
</protein>
<comment type="caution">
    <text evidence="1">The sequence shown here is derived from an EMBL/GenBank/DDBJ whole genome shotgun (WGS) entry which is preliminary data.</text>
</comment>
<evidence type="ECO:0000313" key="1">
    <source>
        <dbReference type="EMBL" id="KAF5818958.1"/>
    </source>
</evidence>